<sequence>MFSGVDNLRCTYDFHYAFFSLSLVDLSLEAFYGSICEEIDLSQPISSNITEMKKQSKELPSLSEVFSRLRQATLPHVASSPAERFALAASVGPYCPLGIRSDYSQGGRTYGRGRCDSSSGGRNRRRGSWRCTHYN</sequence>
<dbReference type="AlphaFoldDB" id="A0A7J0FDE1"/>
<gene>
    <name evidence="1" type="ORF">Acr_11g0010070</name>
</gene>
<name>A0A7J0FDE1_9ERIC</name>
<protein>
    <submittedName>
        <fullName evidence="1">Uncharacterized protein</fullName>
    </submittedName>
</protein>
<evidence type="ECO:0000313" key="1">
    <source>
        <dbReference type="EMBL" id="GFY96701.1"/>
    </source>
</evidence>
<comment type="caution">
    <text evidence="1">The sequence shown here is derived from an EMBL/GenBank/DDBJ whole genome shotgun (WGS) entry which is preliminary data.</text>
</comment>
<reference evidence="1 2" key="1">
    <citation type="submission" date="2019-07" db="EMBL/GenBank/DDBJ databases">
        <title>De Novo Assembly of kiwifruit Actinidia rufa.</title>
        <authorList>
            <person name="Sugita-Konishi S."/>
            <person name="Sato K."/>
            <person name="Mori E."/>
            <person name="Abe Y."/>
            <person name="Kisaki G."/>
            <person name="Hamano K."/>
            <person name="Suezawa K."/>
            <person name="Otani M."/>
            <person name="Fukuda T."/>
            <person name="Manabe T."/>
            <person name="Gomi K."/>
            <person name="Tabuchi M."/>
            <person name="Akimitsu K."/>
            <person name="Kataoka I."/>
        </authorList>
    </citation>
    <scope>NUCLEOTIDE SEQUENCE [LARGE SCALE GENOMIC DNA]</scope>
    <source>
        <strain evidence="2">cv. Fuchu</strain>
    </source>
</reference>
<keyword evidence="2" id="KW-1185">Reference proteome</keyword>
<dbReference type="EMBL" id="BJWL01000011">
    <property type="protein sequence ID" value="GFY96701.1"/>
    <property type="molecule type" value="Genomic_DNA"/>
</dbReference>
<evidence type="ECO:0000313" key="2">
    <source>
        <dbReference type="Proteomes" id="UP000585474"/>
    </source>
</evidence>
<proteinExistence type="predicted"/>
<accession>A0A7J0FDE1</accession>
<dbReference type="Proteomes" id="UP000585474">
    <property type="component" value="Unassembled WGS sequence"/>
</dbReference>
<organism evidence="1 2">
    <name type="scientific">Actinidia rufa</name>
    <dbReference type="NCBI Taxonomy" id="165716"/>
    <lineage>
        <taxon>Eukaryota</taxon>
        <taxon>Viridiplantae</taxon>
        <taxon>Streptophyta</taxon>
        <taxon>Embryophyta</taxon>
        <taxon>Tracheophyta</taxon>
        <taxon>Spermatophyta</taxon>
        <taxon>Magnoliopsida</taxon>
        <taxon>eudicotyledons</taxon>
        <taxon>Gunneridae</taxon>
        <taxon>Pentapetalae</taxon>
        <taxon>asterids</taxon>
        <taxon>Ericales</taxon>
        <taxon>Actinidiaceae</taxon>
        <taxon>Actinidia</taxon>
    </lineage>
</organism>